<proteinExistence type="inferred from homology"/>
<sequence length="177" mass="19856">MKRIDELSFEEQELHKQWMRLALVEAEKAAEMGEVPIGAIIVKDGAILARGHNLRESLREATAHAELIAIEAANQALDAWRIEGASLYVTVEPCPMCAGAIINARLSEVIYGTRDPKAGCVGSLMNLLEDERFNHQVEVIEGVLQEDCSLIISTFFRQLRQQRKEAKRLQKEKLSTD</sequence>
<evidence type="ECO:0000256" key="1">
    <source>
        <dbReference type="ARBA" id="ARBA00010669"/>
    </source>
</evidence>
<protein>
    <recommendedName>
        <fullName evidence="8">tRNA-specific adenosine deaminase</fullName>
        <ecNumber evidence="8">3.5.4.33</ecNumber>
    </recommendedName>
</protein>
<dbReference type="PROSITE" id="PS51747">
    <property type="entry name" value="CYT_DCMP_DEAMINASES_2"/>
    <property type="match status" value="1"/>
</dbReference>
<comment type="similarity">
    <text evidence="1">Belongs to the cytidine and deoxycytidylate deaminase family. ADAT2 subfamily.</text>
</comment>
<comment type="catalytic activity">
    <reaction evidence="7 8">
        <text>adenosine(34) in tRNA + H2O + H(+) = inosine(34) in tRNA + NH4(+)</text>
        <dbReference type="Rhea" id="RHEA:43168"/>
        <dbReference type="Rhea" id="RHEA-COMP:10373"/>
        <dbReference type="Rhea" id="RHEA-COMP:10374"/>
        <dbReference type="ChEBI" id="CHEBI:15377"/>
        <dbReference type="ChEBI" id="CHEBI:15378"/>
        <dbReference type="ChEBI" id="CHEBI:28938"/>
        <dbReference type="ChEBI" id="CHEBI:74411"/>
        <dbReference type="ChEBI" id="CHEBI:82852"/>
        <dbReference type="EC" id="3.5.4.33"/>
    </reaction>
</comment>
<dbReference type="EC" id="3.5.4.33" evidence="8"/>
<organism evidence="10 11">
    <name type="scientific">Suicoccus acidiformans</name>
    <dbReference type="NCBI Taxonomy" id="2036206"/>
    <lineage>
        <taxon>Bacteria</taxon>
        <taxon>Bacillati</taxon>
        <taxon>Bacillota</taxon>
        <taxon>Bacilli</taxon>
        <taxon>Lactobacillales</taxon>
        <taxon>Aerococcaceae</taxon>
        <taxon>Suicoccus</taxon>
    </lineage>
</organism>
<feature type="binding site" evidence="8">
    <location>
        <position position="94"/>
    </location>
    <ligand>
        <name>Zn(2+)</name>
        <dbReference type="ChEBI" id="CHEBI:29105"/>
        <note>catalytic</note>
    </ligand>
</feature>
<comment type="subunit">
    <text evidence="2 8">Homodimer.</text>
</comment>
<dbReference type="InterPro" id="IPR016192">
    <property type="entry name" value="APOBEC/CMP_deaminase_Zn-bd"/>
</dbReference>
<dbReference type="PANTHER" id="PTHR11079:SF202">
    <property type="entry name" value="TRNA-SPECIFIC ADENOSINE DEAMINASE"/>
    <property type="match status" value="1"/>
</dbReference>
<dbReference type="SUPFAM" id="SSF53927">
    <property type="entry name" value="Cytidine deaminase-like"/>
    <property type="match status" value="1"/>
</dbReference>
<evidence type="ECO:0000259" key="9">
    <source>
        <dbReference type="PROSITE" id="PS51747"/>
    </source>
</evidence>
<dbReference type="Gene3D" id="3.40.140.10">
    <property type="entry name" value="Cytidine Deaminase, domain 2"/>
    <property type="match status" value="1"/>
</dbReference>
<keyword evidence="11" id="KW-1185">Reference proteome</keyword>
<evidence type="ECO:0000313" key="10">
    <source>
        <dbReference type="EMBL" id="AXY24572.1"/>
    </source>
</evidence>
<feature type="domain" description="CMP/dCMP-type deaminase" evidence="9">
    <location>
        <begin position="13"/>
        <end position="138"/>
    </location>
</feature>
<comment type="cofactor">
    <cofactor evidence="8">
        <name>Zn(2+)</name>
        <dbReference type="ChEBI" id="CHEBI:29105"/>
    </cofactor>
    <text evidence="8">Binds 1 zinc ion per subunit.</text>
</comment>
<dbReference type="NCBIfam" id="NF008113">
    <property type="entry name" value="PRK10860.1"/>
    <property type="match status" value="1"/>
</dbReference>
<dbReference type="AlphaFoldDB" id="A0A347WHL5"/>
<dbReference type="Pfam" id="PF14437">
    <property type="entry name" value="MafB19-deam"/>
    <property type="match status" value="1"/>
</dbReference>
<evidence type="ECO:0000256" key="6">
    <source>
        <dbReference type="ARBA" id="ARBA00022833"/>
    </source>
</evidence>
<feature type="binding site" evidence="8">
    <location>
        <position position="97"/>
    </location>
    <ligand>
        <name>Zn(2+)</name>
        <dbReference type="ChEBI" id="CHEBI:29105"/>
        <note>catalytic</note>
    </ligand>
</feature>
<gene>
    <name evidence="8" type="primary">tadA</name>
    <name evidence="10" type="ORF">CL176_00200</name>
</gene>
<dbReference type="PROSITE" id="PS00903">
    <property type="entry name" value="CYT_DCMP_DEAMINASES_1"/>
    <property type="match status" value="1"/>
</dbReference>
<keyword evidence="4 8" id="KW-0479">Metal-binding</keyword>
<evidence type="ECO:0000256" key="7">
    <source>
        <dbReference type="ARBA" id="ARBA00048045"/>
    </source>
</evidence>
<dbReference type="GO" id="GO:0008270">
    <property type="term" value="F:zinc ion binding"/>
    <property type="evidence" value="ECO:0007669"/>
    <property type="project" value="UniProtKB-UniRule"/>
</dbReference>
<dbReference type="GO" id="GO:0002100">
    <property type="term" value="P:tRNA wobble adenosine to inosine editing"/>
    <property type="evidence" value="ECO:0007669"/>
    <property type="project" value="UniProtKB-UniRule"/>
</dbReference>
<evidence type="ECO:0000256" key="3">
    <source>
        <dbReference type="ARBA" id="ARBA00022694"/>
    </source>
</evidence>
<evidence type="ECO:0000256" key="4">
    <source>
        <dbReference type="ARBA" id="ARBA00022723"/>
    </source>
</evidence>
<dbReference type="OrthoDB" id="9802676at2"/>
<dbReference type="FunFam" id="3.40.140.10:FF:000005">
    <property type="entry name" value="tRNA-specific adenosine deaminase"/>
    <property type="match status" value="1"/>
</dbReference>
<dbReference type="KEGG" id="abae:CL176_00200"/>
<evidence type="ECO:0000256" key="2">
    <source>
        <dbReference type="ARBA" id="ARBA00011738"/>
    </source>
</evidence>
<evidence type="ECO:0000256" key="5">
    <source>
        <dbReference type="ARBA" id="ARBA00022801"/>
    </source>
</evidence>
<evidence type="ECO:0000256" key="8">
    <source>
        <dbReference type="HAMAP-Rule" id="MF_00972"/>
    </source>
</evidence>
<dbReference type="HAMAP" id="MF_00972">
    <property type="entry name" value="tRNA_aden_deaminase"/>
    <property type="match status" value="1"/>
</dbReference>
<feature type="binding site" evidence="8">
    <location>
        <position position="64"/>
    </location>
    <ligand>
        <name>Zn(2+)</name>
        <dbReference type="ChEBI" id="CHEBI:29105"/>
        <note>catalytic</note>
    </ligand>
</feature>
<comment type="function">
    <text evidence="8">Catalyzes the deamination of adenosine to inosine at the wobble position 34 of tRNA(Arg2).</text>
</comment>
<feature type="active site" description="Proton donor" evidence="8">
    <location>
        <position position="66"/>
    </location>
</feature>
<keyword evidence="6 8" id="KW-0862">Zinc</keyword>
<evidence type="ECO:0000313" key="11">
    <source>
        <dbReference type="Proteomes" id="UP000263232"/>
    </source>
</evidence>
<reference evidence="10 11" key="1">
    <citation type="submission" date="2017-09" db="EMBL/GenBank/DDBJ databases">
        <title>Complete genome sequence of Oxytococcus suis strain ZY16052.</title>
        <authorList>
            <person name="Li F."/>
        </authorList>
    </citation>
    <scope>NUCLEOTIDE SEQUENCE [LARGE SCALE GENOMIC DNA]</scope>
    <source>
        <strain evidence="10 11">ZY16052</strain>
    </source>
</reference>
<dbReference type="InterPro" id="IPR002125">
    <property type="entry name" value="CMP_dCMP_dom"/>
</dbReference>
<keyword evidence="5 8" id="KW-0378">Hydrolase</keyword>
<name>A0A347WHL5_9LACT</name>
<dbReference type="InterPro" id="IPR058535">
    <property type="entry name" value="MafB19-deam"/>
</dbReference>
<accession>A0A347WHL5</accession>
<dbReference type="InterPro" id="IPR028883">
    <property type="entry name" value="tRNA_aden_deaminase"/>
</dbReference>
<dbReference type="EMBL" id="CP023434">
    <property type="protein sequence ID" value="AXY24572.1"/>
    <property type="molecule type" value="Genomic_DNA"/>
</dbReference>
<dbReference type="GO" id="GO:0052717">
    <property type="term" value="F:tRNA-specific adenosine-34 deaminase activity"/>
    <property type="evidence" value="ECO:0007669"/>
    <property type="project" value="UniProtKB-UniRule"/>
</dbReference>
<dbReference type="Proteomes" id="UP000263232">
    <property type="component" value="Chromosome"/>
</dbReference>
<dbReference type="PANTHER" id="PTHR11079">
    <property type="entry name" value="CYTOSINE DEAMINASE FAMILY MEMBER"/>
    <property type="match status" value="1"/>
</dbReference>
<dbReference type="RefSeq" id="WP_118989496.1">
    <property type="nucleotide sequence ID" value="NZ_CP023434.1"/>
</dbReference>
<dbReference type="InterPro" id="IPR016193">
    <property type="entry name" value="Cytidine_deaminase-like"/>
</dbReference>
<dbReference type="CDD" id="cd01285">
    <property type="entry name" value="nucleoside_deaminase"/>
    <property type="match status" value="1"/>
</dbReference>
<keyword evidence="3 8" id="KW-0819">tRNA processing</keyword>